<dbReference type="CDD" id="cd00887">
    <property type="entry name" value="MoeA"/>
    <property type="match status" value="1"/>
</dbReference>
<comment type="similarity">
    <text evidence="3 7">Belongs to the MoeA family.</text>
</comment>
<proteinExistence type="inferred from homology"/>
<evidence type="ECO:0000256" key="7">
    <source>
        <dbReference type="RuleBase" id="RU365090"/>
    </source>
</evidence>
<keyword evidence="5 7" id="KW-0501">Molybdenum cofactor biosynthesis</keyword>
<keyword evidence="7" id="KW-0479">Metal-binding</keyword>
<dbReference type="Pfam" id="PF03454">
    <property type="entry name" value="MoeA_C"/>
    <property type="match status" value="1"/>
</dbReference>
<dbReference type="Gene3D" id="3.40.980.10">
    <property type="entry name" value="MoaB/Mog-like domain"/>
    <property type="match status" value="1"/>
</dbReference>
<dbReference type="InterPro" id="IPR005110">
    <property type="entry name" value="MoeA_linker/N"/>
</dbReference>
<dbReference type="UniPathway" id="UPA00344"/>
<dbReference type="GO" id="GO:0061599">
    <property type="term" value="F:molybdopterin molybdotransferase activity"/>
    <property type="evidence" value="ECO:0007669"/>
    <property type="project" value="UniProtKB-UniRule"/>
</dbReference>
<dbReference type="SUPFAM" id="SSF63882">
    <property type="entry name" value="MoeA N-terminal region -like"/>
    <property type="match status" value="1"/>
</dbReference>
<dbReference type="OrthoDB" id="9804758at2"/>
<dbReference type="Gene3D" id="3.90.105.10">
    <property type="entry name" value="Molybdopterin biosynthesis moea protein, domain 2"/>
    <property type="match status" value="1"/>
</dbReference>
<dbReference type="InterPro" id="IPR036425">
    <property type="entry name" value="MoaB/Mog-like_dom_sf"/>
</dbReference>
<keyword evidence="10" id="KW-1185">Reference proteome</keyword>
<feature type="domain" description="MoaB/Mog" evidence="8">
    <location>
        <begin position="179"/>
        <end position="320"/>
    </location>
</feature>
<evidence type="ECO:0000259" key="8">
    <source>
        <dbReference type="SMART" id="SM00852"/>
    </source>
</evidence>
<evidence type="ECO:0000256" key="5">
    <source>
        <dbReference type="ARBA" id="ARBA00023150"/>
    </source>
</evidence>
<dbReference type="SUPFAM" id="SSF63867">
    <property type="entry name" value="MoeA C-terminal domain-like"/>
    <property type="match status" value="1"/>
</dbReference>
<dbReference type="PANTHER" id="PTHR10192:SF5">
    <property type="entry name" value="GEPHYRIN"/>
    <property type="match status" value="1"/>
</dbReference>
<evidence type="ECO:0000313" key="10">
    <source>
        <dbReference type="Proteomes" id="UP000199288"/>
    </source>
</evidence>
<dbReference type="GO" id="GO:0006777">
    <property type="term" value="P:Mo-molybdopterin cofactor biosynthetic process"/>
    <property type="evidence" value="ECO:0007669"/>
    <property type="project" value="UniProtKB-UniRule"/>
</dbReference>
<dbReference type="EC" id="2.10.1.1" evidence="7"/>
<keyword evidence="7" id="KW-0460">Magnesium</keyword>
<dbReference type="NCBIfam" id="TIGR00177">
    <property type="entry name" value="molyb_syn"/>
    <property type="match status" value="1"/>
</dbReference>
<evidence type="ECO:0000256" key="2">
    <source>
        <dbReference type="ARBA" id="ARBA00005046"/>
    </source>
</evidence>
<evidence type="ECO:0000256" key="3">
    <source>
        <dbReference type="ARBA" id="ARBA00010763"/>
    </source>
</evidence>
<gene>
    <name evidence="9" type="ORF">SAMN02910418_02340</name>
</gene>
<name>A0A1H4DST0_9ACTO</name>
<dbReference type="Proteomes" id="UP000199288">
    <property type="component" value="Unassembled WGS sequence"/>
</dbReference>
<dbReference type="SUPFAM" id="SSF53218">
    <property type="entry name" value="Molybdenum cofactor biosynthesis proteins"/>
    <property type="match status" value="1"/>
</dbReference>
<dbReference type="InterPro" id="IPR038987">
    <property type="entry name" value="MoeA-like"/>
</dbReference>
<dbReference type="InterPro" id="IPR036688">
    <property type="entry name" value="MoeA_C_domain_IV_sf"/>
</dbReference>
<dbReference type="RefSeq" id="WP_092566085.1">
    <property type="nucleotide sequence ID" value="NZ_FNQV01000020.1"/>
</dbReference>
<evidence type="ECO:0000313" key="9">
    <source>
        <dbReference type="EMBL" id="SEA75835.1"/>
    </source>
</evidence>
<dbReference type="GO" id="GO:0005829">
    <property type="term" value="C:cytosol"/>
    <property type="evidence" value="ECO:0007669"/>
    <property type="project" value="TreeGrafter"/>
</dbReference>
<keyword evidence="7 9" id="KW-0808">Transferase</keyword>
<dbReference type="AlphaFoldDB" id="A0A1H4DST0"/>
<organism evidence="9 10">
    <name type="scientific">Bowdeniella nasicola</name>
    <dbReference type="NCBI Taxonomy" id="208480"/>
    <lineage>
        <taxon>Bacteria</taxon>
        <taxon>Bacillati</taxon>
        <taxon>Actinomycetota</taxon>
        <taxon>Actinomycetes</taxon>
        <taxon>Actinomycetales</taxon>
        <taxon>Actinomycetaceae</taxon>
        <taxon>Bowdeniella</taxon>
    </lineage>
</organism>
<dbReference type="InterPro" id="IPR001453">
    <property type="entry name" value="MoaB/Mog_dom"/>
</dbReference>
<comment type="catalytic activity">
    <reaction evidence="6">
        <text>adenylyl-molybdopterin + molybdate = Mo-molybdopterin + AMP + H(+)</text>
        <dbReference type="Rhea" id="RHEA:35047"/>
        <dbReference type="ChEBI" id="CHEBI:15378"/>
        <dbReference type="ChEBI" id="CHEBI:36264"/>
        <dbReference type="ChEBI" id="CHEBI:62727"/>
        <dbReference type="ChEBI" id="CHEBI:71302"/>
        <dbReference type="ChEBI" id="CHEBI:456215"/>
        <dbReference type="EC" id="2.10.1.1"/>
    </reaction>
</comment>
<dbReference type="Gene3D" id="2.170.190.11">
    <property type="entry name" value="Molybdopterin biosynthesis moea protein, domain 3"/>
    <property type="match status" value="1"/>
</dbReference>
<dbReference type="Pfam" id="PF03453">
    <property type="entry name" value="MoeA_N"/>
    <property type="match status" value="1"/>
</dbReference>
<reference evidence="10" key="1">
    <citation type="submission" date="2016-10" db="EMBL/GenBank/DDBJ databases">
        <authorList>
            <person name="Varghese N."/>
            <person name="Submissions S."/>
        </authorList>
    </citation>
    <scope>NUCLEOTIDE SEQUENCE [LARGE SCALE GENOMIC DNA]</scope>
    <source>
        <strain evidence="10">KPR-1</strain>
    </source>
</reference>
<dbReference type="PANTHER" id="PTHR10192">
    <property type="entry name" value="MOLYBDOPTERIN BIOSYNTHESIS PROTEIN"/>
    <property type="match status" value="1"/>
</dbReference>
<evidence type="ECO:0000256" key="4">
    <source>
        <dbReference type="ARBA" id="ARBA00022505"/>
    </source>
</evidence>
<dbReference type="InterPro" id="IPR036135">
    <property type="entry name" value="MoeA_linker/N_sf"/>
</dbReference>
<dbReference type="EMBL" id="FNQV01000020">
    <property type="protein sequence ID" value="SEA75835.1"/>
    <property type="molecule type" value="Genomic_DNA"/>
</dbReference>
<dbReference type="InterPro" id="IPR005111">
    <property type="entry name" value="MoeA_C_domain_IV"/>
</dbReference>
<keyword evidence="4 7" id="KW-0500">Molybdenum</keyword>
<evidence type="ECO:0000256" key="1">
    <source>
        <dbReference type="ARBA" id="ARBA00002901"/>
    </source>
</evidence>
<evidence type="ECO:0000256" key="6">
    <source>
        <dbReference type="ARBA" id="ARBA00047317"/>
    </source>
</evidence>
<dbReference type="NCBIfam" id="NF045515">
    <property type="entry name" value="Glp_gephyrin"/>
    <property type="match status" value="1"/>
</dbReference>
<comment type="function">
    <text evidence="1 7">Catalyzes the insertion of molybdate into adenylated molybdopterin with the concomitant release of AMP.</text>
</comment>
<dbReference type="Gene3D" id="2.40.340.10">
    <property type="entry name" value="MoeA, C-terminal, domain IV"/>
    <property type="match status" value="1"/>
</dbReference>
<comment type="cofactor">
    <cofactor evidence="7">
        <name>Mg(2+)</name>
        <dbReference type="ChEBI" id="CHEBI:18420"/>
    </cofactor>
</comment>
<accession>A0A1H4DST0</accession>
<dbReference type="SMART" id="SM00852">
    <property type="entry name" value="MoCF_biosynth"/>
    <property type="match status" value="1"/>
</dbReference>
<dbReference type="GO" id="GO:0046872">
    <property type="term" value="F:metal ion binding"/>
    <property type="evidence" value="ECO:0007669"/>
    <property type="project" value="UniProtKB-UniRule"/>
</dbReference>
<dbReference type="Pfam" id="PF00994">
    <property type="entry name" value="MoCF_biosynth"/>
    <property type="match status" value="1"/>
</dbReference>
<comment type="pathway">
    <text evidence="2 7">Cofactor biosynthesis; molybdopterin biosynthesis.</text>
</comment>
<protein>
    <recommendedName>
        <fullName evidence="7">Molybdopterin molybdenumtransferase</fullName>
        <ecNumber evidence="7">2.10.1.1</ecNumber>
    </recommendedName>
</protein>
<sequence length="406" mass="42893">MRTVAEHVHASLEAVGIVPDLEVVLPDAMGCVLAEDVTASQDHPFVDAALLDGYAVASADIAQARPAAPVELPVVDDVRAGSAERIHLVANTAVRIASGAPLPIGADAVVPVEFTDHGEARVQIRSASSAGENVRAQAEDMAEGEVVLTKGTRIGAPQIALLAAVGRGRVRVHPRPRVVIVSIGDELVEPGRPRTPGQVYDANSHALACAAQDAGAMTYRVPAVTDERAALRQMITDQLVRADLIITTGGLSYGQDDTVKEVLSPLGKVRFDQVAMWPGRQFGVGQLGEENYAVPIFCLPGDPVAVQVAFEAFVRPAIRSMAGYQQVYRRTVRAKAAQGFYSVSGKREFVRVRVTGEPGAYRAEVLGNPAALLISELARANAYAVVPETTTDVKAGDDLVCMLVDG</sequence>